<dbReference type="RefSeq" id="XP_002668912.1">
    <property type="nucleotide sequence ID" value="XM_002668866.1"/>
</dbReference>
<feature type="compositionally biased region" description="Basic and acidic residues" evidence="1">
    <location>
        <begin position="73"/>
        <end position="87"/>
    </location>
</feature>
<name>D2W419_NAEGR</name>
<evidence type="ECO:0000313" key="2">
    <source>
        <dbReference type="EMBL" id="EFC36168.1"/>
    </source>
</evidence>
<evidence type="ECO:0000313" key="3">
    <source>
        <dbReference type="Proteomes" id="UP000006671"/>
    </source>
</evidence>
<feature type="region of interest" description="Disordered" evidence="1">
    <location>
        <begin position="170"/>
        <end position="236"/>
    </location>
</feature>
<dbReference type="AlphaFoldDB" id="D2W419"/>
<keyword evidence="3" id="KW-1185">Reference proteome</keyword>
<proteinExistence type="predicted"/>
<gene>
    <name evidence="2" type="ORF">NAEGRDRAFT_76149</name>
</gene>
<feature type="compositionally biased region" description="Polar residues" evidence="1">
    <location>
        <begin position="1"/>
        <end position="16"/>
    </location>
</feature>
<reference evidence="2 3" key="1">
    <citation type="journal article" date="2010" name="Cell">
        <title>The genome of Naegleria gruberi illuminates early eukaryotic versatility.</title>
        <authorList>
            <person name="Fritz-Laylin L.K."/>
            <person name="Prochnik S.E."/>
            <person name="Ginger M.L."/>
            <person name="Dacks J.B."/>
            <person name="Carpenter M.L."/>
            <person name="Field M.C."/>
            <person name="Kuo A."/>
            <person name="Paredez A."/>
            <person name="Chapman J."/>
            <person name="Pham J."/>
            <person name="Shu S."/>
            <person name="Neupane R."/>
            <person name="Cipriano M."/>
            <person name="Mancuso J."/>
            <person name="Tu H."/>
            <person name="Salamov A."/>
            <person name="Lindquist E."/>
            <person name="Shapiro H."/>
            <person name="Lucas S."/>
            <person name="Grigoriev I.V."/>
            <person name="Cande W.Z."/>
            <person name="Fulton C."/>
            <person name="Rokhsar D.S."/>
            <person name="Dawson S.C."/>
        </authorList>
    </citation>
    <scope>NUCLEOTIDE SEQUENCE [LARGE SCALE GENOMIC DNA]</scope>
    <source>
        <strain evidence="2 3">NEG-M</strain>
    </source>
</reference>
<organism evidence="3">
    <name type="scientific">Naegleria gruberi</name>
    <name type="common">Amoeba</name>
    <dbReference type="NCBI Taxonomy" id="5762"/>
    <lineage>
        <taxon>Eukaryota</taxon>
        <taxon>Discoba</taxon>
        <taxon>Heterolobosea</taxon>
        <taxon>Tetramitia</taxon>
        <taxon>Eutetramitia</taxon>
        <taxon>Vahlkampfiidae</taxon>
        <taxon>Naegleria</taxon>
    </lineage>
</organism>
<accession>D2W419</accession>
<feature type="region of interest" description="Disordered" evidence="1">
    <location>
        <begin position="1"/>
        <end position="42"/>
    </location>
</feature>
<sequence>MSDTNSNANEPTQTIIKQEEMPDVNTLSSASSHDLPVINKQETEASDALSSFNNILLDQEAHDVLLGLTQLTNHDDESNQDESKESATRTTSTSTTSISNGKNLTYCSVCRRSSEQVNFHKNYTINTNNYKNYCGTFPHFADQIPKPKEGESHVVCSTCYNKQWRFANGKYDPHKDRAFNKREGLQRTPKAPKGSKQKAAASTSSENSDLLNTSTNTTDSNTEGNKRKIDEEEGGENLFVPIESPNKRVKRASKAKKGQSPTQQYESKFVIESTTPPVVVASTSSNNAVPIRCSFGIASASPAASFAKKEEITFLISYMKRFNGILEDIYTTKIATHHCPETVEQLRDLVMERLSQKKGDVFIFDRACCNSVDRFNNPIKIEIDEFFFKDVKLANNDSLWIYVNDKQ</sequence>
<feature type="region of interest" description="Disordered" evidence="1">
    <location>
        <begin position="246"/>
        <end position="265"/>
    </location>
</feature>
<evidence type="ECO:0000256" key="1">
    <source>
        <dbReference type="SAM" id="MobiDB-lite"/>
    </source>
</evidence>
<dbReference type="GeneID" id="8860869"/>
<feature type="compositionally biased region" description="Low complexity" evidence="1">
    <location>
        <begin position="202"/>
        <end position="223"/>
    </location>
</feature>
<feature type="compositionally biased region" description="Low complexity" evidence="1">
    <location>
        <begin position="88"/>
        <end position="99"/>
    </location>
</feature>
<dbReference type="InParanoid" id="D2W419"/>
<dbReference type="EMBL" id="GG738936">
    <property type="protein sequence ID" value="EFC36168.1"/>
    <property type="molecule type" value="Genomic_DNA"/>
</dbReference>
<dbReference type="VEuPathDB" id="AmoebaDB:NAEGRDRAFT_76149"/>
<dbReference type="OrthoDB" id="10431658at2759"/>
<feature type="compositionally biased region" description="Basic and acidic residues" evidence="1">
    <location>
        <begin position="171"/>
        <end position="185"/>
    </location>
</feature>
<dbReference type="Proteomes" id="UP000006671">
    <property type="component" value="Unassembled WGS sequence"/>
</dbReference>
<feature type="compositionally biased region" description="Basic residues" evidence="1">
    <location>
        <begin position="247"/>
        <end position="257"/>
    </location>
</feature>
<dbReference type="KEGG" id="ngr:NAEGRDRAFT_76149"/>
<protein>
    <submittedName>
        <fullName evidence="2">Predicted protein</fullName>
    </submittedName>
</protein>
<feature type="region of interest" description="Disordered" evidence="1">
    <location>
        <begin position="72"/>
        <end position="99"/>
    </location>
</feature>